<dbReference type="EMBL" id="JANFZH010000001">
    <property type="protein sequence ID" value="MCQ4838352.1"/>
    <property type="molecule type" value="Genomic_DNA"/>
</dbReference>
<evidence type="ECO:0000313" key="2">
    <source>
        <dbReference type="EMBL" id="MCQ4838352.1"/>
    </source>
</evidence>
<dbReference type="GeneID" id="90532360"/>
<evidence type="ECO:0000313" key="3">
    <source>
        <dbReference type="Proteomes" id="UP001524473"/>
    </source>
</evidence>
<name>A0ABT1RUK2_9FIRM</name>
<gene>
    <name evidence="2" type="ORF">NE695_00305</name>
</gene>
<feature type="domain" description="DUF6259" evidence="1">
    <location>
        <begin position="204"/>
        <end position="439"/>
    </location>
</feature>
<dbReference type="SUPFAM" id="SSF51445">
    <property type="entry name" value="(Trans)glycosidases"/>
    <property type="match status" value="1"/>
</dbReference>
<protein>
    <submittedName>
        <fullName evidence="2">DUF6259 domain-containing protein</fullName>
    </submittedName>
</protein>
<proteinExistence type="predicted"/>
<dbReference type="Proteomes" id="UP001524473">
    <property type="component" value="Unassembled WGS sequence"/>
</dbReference>
<evidence type="ECO:0000259" key="1">
    <source>
        <dbReference type="Pfam" id="PF19773"/>
    </source>
</evidence>
<dbReference type="Pfam" id="PF19773">
    <property type="entry name" value="DUF6259"/>
    <property type="match status" value="1"/>
</dbReference>
<reference evidence="2 3" key="1">
    <citation type="submission" date="2022-06" db="EMBL/GenBank/DDBJ databases">
        <title>Isolation of gut microbiota from human fecal samples.</title>
        <authorList>
            <person name="Pamer E.G."/>
            <person name="Barat B."/>
            <person name="Waligurski E."/>
            <person name="Medina S."/>
            <person name="Paddock L."/>
            <person name="Mostad J."/>
        </authorList>
    </citation>
    <scope>NUCLEOTIDE SEQUENCE [LARGE SCALE GENOMIC DNA]</scope>
    <source>
        <strain evidence="2 3">DFI.9.73</strain>
    </source>
</reference>
<dbReference type="InterPro" id="IPR046226">
    <property type="entry name" value="DUF6259"/>
</dbReference>
<dbReference type="InterPro" id="IPR017853">
    <property type="entry name" value="GH"/>
</dbReference>
<keyword evidence="3" id="KW-1185">Reference proteome</keyword>
<comment type="caution">
    <text evidence="2">The sequence shown here is derived from an EMBL/GenBank/DDBJ whole genome shotgun (WGS) entry which is preliminary data.</text>
</comment>
<accession>A0ABT1RUK2</accession>
<sequence length="623" mass="71727">MEHSVKQFRLELMQEAQTIWLTAADFSISEESENFIRYCHIQDGHDLSVEIRQRIQGAETLSTISVQHNGSGSVRSVQYPIEEYRELATFDRLLMSSAWGDDIPRPSKTIHDVSTSTSIRFDQDYIRYRPDEIIYFYPSIMAMQYMTVYNPARTRYLATYSTADETMTFHAKSTGKYSLELFVTHYPFLKKERWVSPECGRANLEGGWHCAADLYRSHMAECFLAPDTPEWLDGEYHGWCEYGIKYEKEAPRAQFSQLEEIYQKECEALGMNHLFLVGWHDNGHDTQFPRYLPCEQVGTAEELRAGIESIHRRGGRVSLYTNARLIDIYGDFYREGGKNAVSLDETGKEYHEDYHTESLYAVSCPGCPEYAQHMAEIAERISGEYGADGMFVDQISCNLDPFCYNPDHGHTKPSNNFLPGVETELTGLTRAARKRNPAFHTFAEGCHERLGQFYDVNQGHGEEYTWQIGRSLPEQFLYTYPNRIVTGICGDKQQLYHAMAQFKALDIKSECRADPSNHPLVKRYISLRKKYPDYFFQAEFLDDEGFLYEKGIRLFAVRARNGSTAVCLWKPGAAEETSCRAKVYLPDGVHQLSPLPFSKTEFTYENGWAEVTWTGALTYFILE</sequence>
<dbReference type="Gene3D" id="3.20.20.80">
    <property type="entry name" value="Glycosidases"/>
    <property type="match status" value="1"/>
</dbReference>
<dbReference type="RefSeq" id="WP_066863700.1">
    <property type="nucleotide sequence ID" value="NZ_CABKVV010000013.1"/>
</dbReference>
<organism evidence="2 3">
    <name type="scientific">Neglectibacter timonensis</name>
    <dbReference type="NCBI Taxonomy" id="1776382"/>
    <lineage>
        <taxon>Bacteria</taxon>
        <taxon>Bacillati</taxon>
        <taxon>Bacillota</taxon>
        <taxon>Clostridia</taxon>
        <taxon>Eubacteriales</taxon>
        <taxon>Oscillospiraceae</taxon>
        <taxon>Neglectibacter</taxon>
    </lineage>
</organism>